<reference evidence="7" key="1">
    <citation type="submission" date="2022-11" db="EMBL/GenBank/DDBJ databases">
        <title>Refractory cell wall polysaccharides provide important carbon source for microbial heterotrophs in the hadal ocean.</title>
        <authorList>
            <person name="Zhu X."/>
        </authorList>
    </citation>
    <scope>NUCLEOTIDE SEQUENCE</scope>
    <source>
        <strain evidence="7">MTRN7</strain>
    </source>
</reference>
<dbReference type="Pfam" id="PF21471">
    <property type="entry name" value="Reelin_subrepeat-B"/>
    <property type="match status" value="1"/>
</dbReference>
<sequence length="1203" mass="130736">MKNFILFIVIALSSHVINAQCTDPSGLNIIGTSETTATFGWTENGSALDWEYEIVLSGATPTGTGTAINANPYTVDNLISGENYDVYLRSNCLANGYSNWIGPVNLTTISCIFTIDAIEGTDNCLEYCFFPIGSQFGTFFDFNSGVLPTGWNSSPYAVGTPCITDMVDNSPYFWATTLDSNGYRQVTTNTLDVSLGGIIQFYMRYGADDPDPGCETADLPEEGVRLQYSINNGATWVDINYWIPTDILTDPLYSWTQYTENIPVAAQTANTLFRWFQQDNSGSQYDNWGLDNVLVSANTNANYLWDFGDGNTSTLATPCHSYATEGNYNVTLTVNSPNCNASASTSVNAEDNLPPTVICQDITIDLDNLGNATITASDIDDGSFDTCGIQSLNLSQTNFNCSDVGNNSVILSVTDIYGNTETCTATVTVNPSYPAPQNITISSITATNAIIDWLPGGTETSWNIEIVPAGTTPTGTGTIVNSIPYTVSNLTANTDYDVYIQAVSNTGCSDLAGPETFSTPCVTLSVPYVEPVETQLLGNASLIDNCWSAVDSNYEWRANSFGTASIGTGPNAAANGTNYFYTEASSPANTGDVAILLSPIFDLTTSTNTILHFNYHMYGSAMGELHVDLYDGLNWVQDVFVLNGQQQSSNSSAWLNQVIDISSYETVSNFQVRFRGIRGSSYTSDMAIDDITIESMLPCPEPINFTASNPTATTIDLNWTEVGSATSWEIEAVPTGMTPTGSGITVNTMPYTYSGLNINTTYDFYISAICSSTSMSNWVGPVTLATVCDDISFDFCPQDITIATDAGQCYAIPNFSIPTITDNCDPTNTSVTLLQGFNPDQAFPIGTTTVEYTASNSVGTTIFCQFDVTVQDPFSGLQLQSSVAPDDNDIITLCNEDTTTLTLTGGNFDGTETYQWYLDNTIIPNQTSNTINNVNDTGEYQIEVSLGTCSQVYMVNINHIIANPDFEVSAIACEGANFNVTGTQGGSFMFETTPFDGAMINPTTGEIYNANPGETYEVRYTTPQTVCQEFAVVSVTLLPLDDASFELDEDNLFCYSAKMIVTGTTVGTFSFNPEPNDGAVINPETGEVSNTQPNTYYTVQYTTNDVCSNTEFLTYLTPENCIIPQGISPNGDEYNEYFEVSWLEATKITIYNRYGKEVYSKVNYRNEWNGITNTNEPLPTGTYYYCIELPEDKPVVGWVYVNR</sequence>
<comment type="caution">
    <text evidence="7">The sequence shown here is derived from an EMBL/GenBank/DDBJ whole genome shotgun (WGS) entry which is preliminary data.</text>
</comment>
<evidence type="ECO:0000259" key="4">
    <source>
        <dbReference type="PROSITE" id="PS50093"/>
    </source>
</evidence>
<protein>
    <submittedName>
        <fullName evidence="7">Gliding motility-associated C-terminal domain-containing protein</fullName>
    </submittedName>
</protein>
<proteinExistence type="predicted"/>
<dbReference type="PANTHER" id="PTHR23282:SF101">
    <property type="entry name" value="MAM DOMAIN-CONTAINING PROTEIN"/>
    <property type="match status" value="1"/>
</dbReference>
<evidence type="ECO:0000256" key="1">
    <source>
        <dbReference type="ARBA" id="ARBA00022737"/>
    </source>
</evidence>
<feature type="domain" description="PKD" evidence="4">
    <location>
        <begin position="296"/>
        <end position="347"/>
    </location>
</feature>
<feature type="domain" description="MAM" evidence="3">
    <location>
        <begin position="547"/>
        <end position="701"/>
    </location>
</feature>
<dbReference type="InterPro" id="IPR049419">
    <property type="entry name" value="Reelin_subrepeat-B"/>
</dbReference>
<dbReference type="InterPro" id="IPR022409">
    <property type="entry name" value="PKD/Chitinase_dom"/>
</dbReference>
<dbReference type="Pfam" id="PF13585">
    <property type="entry name" value="CHU_C"/>
    <property type="match status" value="1"/>
</dbReference>
<dbReference type="Gene3D" id="2.60.40.10">
    <property type="entry name" value="Immunoglobulins"/>
    <property type="match status" value="4"/>
</dbReference>
<feature type="domain" description="HYR" evidence="5">
    <location>
        <begin position="786"/>
        <end position="872"/>
    </location>
</feature>
<dbReference type="InterPro" id="IPR000998">
    <property type="entry name" value="MAM_dom"/>
</dbReference>
<dbReference type="CDD" id="cd00063">
    <property type="entry name" value="FN3"/>
    <property type="match status" value="2"/>
</dbReference>
<feature type="signal peptide" evidence="2">
    <location>
        <begin position="1"/>
        <end position="19"/>
    </location>
</feature>
<evidence type="ECO:0000313" key="7">
    <source>
        <dbReference type="EMBL" id="MDA0176614.1"/>
    </source>
</evidence>
<evidence type="ECO:0000259" key="6">
    <source>
        <dbReference type="PROSITE" id="PS50853"/>
    </source>
</evidence>
<dbReference type="PROSITE" id="PS50825">
    <property type="entry name" value="HYR"/>
    <property type="match status" value="1"/>
</dbReference>
<dbReference type="InterPro" id="IPR036116">
    <property type="entry name" value="FN3_sf"/>
</dbReference>
<feature type="domain" description="Fibronectin type-III" evidence="6">
    <location>
        <begin position="435"/>
        <end position="522"/>
    </location>
</feature>
<keyword evidence="1" id="KW-0677">Repeat</keyword>
<evidence type="ECO:0000259" key="3">
    <source>
        <dbReference type="PROSITE" id="PS50060"/>
    </source>
</evidence>
<dbReference type="SUPFAM" id="SSF49899">
    <property type="entry name" value="Concanavalin A-like lectins/glucanases"/>
    <property type="match status" value="1"/>
</dbReference>
<dbReference type="CDD" id="cd00146">
    <property type="entry name" value="PKD"/>
    <property type="match status" value="1"/>
</dbReference>
<keyword evidence="2" id="KW-0732">Signal</keyword>
<dbReference type="InterPro" id="IPR026341">
    <property type="entry name" value="T9SS_type_B"/>
</dbReference>
<dbReference type="Pfam" id="PF18911">
    <property type="entry name" value="PKD_4"/>
    <property type="match status" value="1"/>
</dbReference>
<accession>A0ABT4RXS0</accession>
<dbReference type="NCBIfam" id="TIGR04131">
    <property type="entry name" value="Bac_Flav_CTERM"/>
    <property type="match status" value="1"/>
</dbReference>
<dbReference type="CDD" id="cd06263">
    <property type="entry name" value="MAM"/>
    <property type="match status" value="1"/>
</dbReference>
<dbReference type="InterPro" id="IPR013320">
    <property type="entry name" value="ConA-like_dom_sf"/>
</dbReference>
<keyword evidence="8" id="KW-1185">Reference proteome</keyword>
<evidence type="ECO:0000313" key="8">
    <source>
        <dbReference type="Proteomes" id="UP001149142"/>
    </source>
</evidence>
<dbReference type="PANTHER" id="PTHR23282">
    <property type="entry name" value="APICAL ENDOSOMAL GLYCOPROTEIN PRECURSOR"/>
    <property type="match status" value="1"/>
</dbReference>
<dbReference type="SMART" id="SM00060">
    <property type="entry name" value="FN3"/>
    <property type="match status" value="3"/>
</dbReference>
<evidence type="ECO:0000259" key="5">
    <source>
        <dbReference type="PROSITE" id="PS50825"/>
    </source>
</evidence>
<evidence type="ECO:0000256" key="2">
    <source>
        <dbReference type="SAM" id="SignalP"/>
    </source>
</evidence>
<gene>
    <name evidence="7" type="ORF">OOZ35_03815</name>
</gene>
<dbReference type="InterPro" id="IPR003410">
    <property type="entry name" value="HYR_dom"/>
</dbReference>
<dbReference type="Proteomes" id="UP001149142">
    <property type="component" value="Unassembled WGS sequence"/>
</dbReference>
<dbReference type="InterPro" id="IPR003961">
    <property type="entry name" value="FN3_dom"/>
</dbReference>
<feature type="domain" description="Fibronectin type-III" evidence="6">
    <location>
        <begin position="701"/>
        <end position="790"/>
    </location>
</feature>
<dbReference type="SUPFAM" id="SSF49299">
    <property type="entry name" value="PKD domain"/>
    <property type="match status" value="1"/>
</dbReference>
<dbReference type="InterPro" id="IPR051560">
    <property type="entry name" value="MAM_domain-containing"/>
</dbReference>
<dbReference type="PROSITE" id="PS50060">
    <property type="entry name" value="MAM_2"/>
    <property type="match status" value="1"/>
</dbReference>
<name>A0ABT4RXS0_9FLAO</name>
<dbReference type="Pfam" id="PF00041">
    <property type="entry name" value="fn3"/>
    <property type="match status" value="1"/>
</dbReference>
<dbReference type="PROSITE" id="PS50093">
    <property type="entry name" value="PKD"/>
    <property type="match status" value="1"/>
</dbReference>
<dbReference type="SMART" id="SM00089">
    <property type="entry name" value="PKD"/>
    <property type="match status" value="1"/>
</dbReference>
<dbReference type="Pfam" id="PF00629">
    <property type="entry name" value="MAM"/>
    <property type="match status" value="1"/>
</dbReference>
<dbReference type="SUPFAM" id="SSF49265">
    <property type="entry name" value="Fibronectin type III"/>
    <property type="match status" value="2"/>
</dbReference>
<dbReference type="SMART" id="SM00137">
    <property type="entry name" value="MAM"/>
    <property type="match status" value="1"/>
</dbReference>
<dbReference type="Pfam" id="PF02494">
    <property type="entry name" value="HYR"/>
    <property type="match status" value="1"/>
</dbReference>
<dbReference type="InterPro" id="IPR000601">
    <property type="entry name" value="PKD_dom"/>
</dbReference>
<feature type="chain" id="PRO_5046822111" evidence="2">
    <location>
        <begin position="20"/>
        <end position="1203"/>
    </location>
</feature>
<dbReference type="InterPro" id="IPR013783">
    <property type="entry name" value="Ig-like_fold"/>
</dbReference>
<dbReference type="RefSeq" id="WP_270005107.1">
    <property type="nucleotide sequence ID" value="NZ_JAPFGC010000002.1"/>
</dbReference>
<dbReference type="EMBL" id="JAPFGC010000002">
    <property type="protein sequence ID" value="MDA0176614.1"/>
    <property type="molecule type" value="Genomic_DNA"/>
</dbReference>
<dbReference type="InterPro" id="IPR035986">
    <property type="entry name" value="PKD_dom_sf"/>
</dbReference>
<dbReference type="Gene3D" id="2.60.120.200">
    <property type="match status" value="1"/>
</dbReference>
<organism evidence="7 8">
    <name type="scientific">Mesoflavibacter profundi</name>
    <dbReference type="NCBI Taxonomy" id="2708110"/>
    <lineage>
        <taxon>Bacteria</taxon>
        <taxon>Pseudomonadati</taxon>
        <taxon>Bacteroidota</taxon>
        <taxon>Flavobacteriia</taxon>
        <taxon>Flavobacteriales</taxon>
        <taxon>Flavobacteriaceae</taxon>
        <taxon>Mesoflavibacter</taxon>
    </lineage>
</organism>
<dbReference type="PROSITE" id="PS50853">
    <property type="entry name" value="FN3"/>
    <property type="match status" value="2"/>
</dbReference>
<dbReference type="Gene3D" id="2.60.120.260">
    <property type="entry name" value="Galactose-binding domain-like"/>
    <property type="match status" value="1"/>
</dbReference>